<keyword evidence="1" id="KW-0472">Membrane</keyword>
<proteinExistence type="predicted"/>
<dbReference type="Proteomes" id="UP000177199">
    <property type="component" value="Unassembled WGS sequence"/>
</dbReference>
<dbReference type="InterPro" id="IPR013783">
    <property type="entry name" value="Ig-like_fold"/>
</dbReference>
<comment type="caution">
    <text evidence="2">The sequence shown here is derived from an EMBL/GenBank/DDBJ whole genome shotgun (WGS) entry which is preliminary data.</text>
</comment>
<evidence type="ECO:0008006" key="4">
    <source>
        <dbReference type="Google" id="ProtNLM"/>
    </source>
</evidence>
<reference evidence="2 3" key="1">
    <citation type="journal article" date="2016" name="Nat. Commun.">
        <title>Thousands of microbial genomes shed light on interconnected biogeochemical processes in an aquifer system.</title>
        <authorList>
            <person name="Anantharaman K."/>
            <person name="Brown C.T."/>
            <person name="Hug L.A."/>
            <person name="Sharon I."/>
            <person name="Castelle C.J."/>
            <person name="Probst A.J."/>
            <person name="Thomas B.C."/>
            <person name="Singh A."/>
            <person name="Wilkins M.J."/>
            <person name="Karaoz U."/>
            <person name="Brodie E.L."/>
            <person name="Williams K.H."/>
            <person name="Hubbard S.S."/>
            <person name="Banfield J.F."/>
        </authorList>
    </citation>
    <scope>NUCLEOTIDE SEQUENCE [LARGE SCALE GENOMIC DNA]</scope>
</reference>
<gene>
    <name evidence="2" type="ORF">A3F29_01545</name>
</gene>
<dbReference type="Gene3D" id="2.60.40.10">
    <property type="entry name" value="Immunoglobulins"/>
    <property type="match status" value="1"/>
</dbReference>
<keyword evidence="1" id="KW-1133">Transmembrane helix</keyword>
<evidence type="ECO:0000313" key="2">
    <source>
        <dbReference type="EMBL" id="OGK31394.1"/>
    </source>
</evidence>
<evidence type="ECO:0000313" key="3">
    <source>
        <dbReference type="Proteomes" id="UP000177199"/>
    </source>
</evidence>
<sequence length="166" mass="18631">MKTRNLIVYSILLSGVILIGLYLIYTSTTTSPISVASYTSEDKERPVAKIAKDLFDFGSIKVSEKKSNDFIIENVGKKPLQLSNITTSCGCTFAKVIYEGKESPEFDMHSKSNYMVEVEPTKKAVVRVTYKPYVMPVYGFVEREVYIKTNDPLTSDLVFKVTATVK</sequence>
<feature type="transmembrane region" description="Helical" evidence="1">
    <location>
        <begin position="7"/>
        <end position="25"/>
    </location>
</feature>
<name>A0A1F7HK29_9BACT</name>
<protein>
    <recommendedName>
        <fullName evidence="4">DUF1573 domain-containing protein</fullName>
    </recommendedName>
</protein>
<dbReference type="AlphaFoldDB" id="A0A1F7HK29"/>
<accession>A0A1F7HK29</accession>
<dbReference type="EMBL" id="MFZV01000007">
    <property type="protein sequence ID" value="OGK31394.1"/>
    <property type="molecule type" value="Genomic_DNA"/>
</dbReference>
<keyword evidence="1" id="KW-0812">Transmembrane</keyword>
<evidence type="ECO:0000256" key="1">
    <source>
        <dbReference type="SAM" id="Phobius"/>
    </source>
</evidence>
<dbReference type="InterPro" id="IPR011467">
    <property type="entry name" value="DUF1573"/>
</dbReference>
<organism evidence="2 3">
    <name type="scientific">Candidatus Roizmanbacteria bacterium RIFCSPHIGHO2_12_FULL_33_9</name>
    <dbReference type="NCBI Taxonomy" id="1802045"/>
    <lineage>
        <taxon>Bacteria</taxon>
        <taxon>Candidatus Roizmaniibacteriota</taxon>
    </lineage>
</organism>
<dbReference type="PANTHER" id="PTHR37833:SF1">
    <property type="entry name" value="SIGNAL PEPTIDE PROTEIN"/>
    <property type="match status" value="1"/>
</dbReference>
<dbReference type="Pfam" id="PF07610">
    <property type="entry name" value="DUF1573"/>
    <property type="match status" value="1"/>
</dbReference>
<dbReference type="PANTHER" id="PTHR37833">
    <property type="entry name" value="LIPOPROTEIN-RELATED"/>
    <property type="match status" value="1"/>
</dbReference>